<evidence type="ECO:0000313" key="2">
    <source>
        <dbReference type="Proteomes" id="UP000024635"/>
    </source>
</evidence>
<proteinExistence type="predicted"/>
<name>A0A016VL05_9BILA</name>
<dbReference type="Proteomes" id="UP000024635">
    <property type="component" value="Unassembled WGS sequence"/>
</dbReference>
<reference evidence="2" key="1">
    <citation type="journal article" date="2015" name="Nat. Genet.">
        <title>The genome and transcriptome of the zoonotic hookworm Ancylostoma ceylanicum identify infection-specific gene families.</title>
        <authorList>
            <person name="Schwarz E.M."/>
            <person name="Hu Y."/>
            <person name="Antoshechkin I."/>
            <person name="Miller M.M."/>
            <person name="Sternberg P.W."/>
            <person name="Aroian R.V."/>
        </authorList>
    </citation>
    <scope>NUCLEOTIDE SEQUENCE</scope>
    <source>
        <strain evidence="2">HY135</strain>
    </source>
</reference>
<protein>
    <submittedName>
        <fullName evidence="1">Uncharacterized protein</fullName>
    </submittedName>
</protein>
<dbReference type="AlphaFoldDB" id="A0A016VL05"/>
<dbReference type="EMBL" id="JARK01001344">
    <property type="protein sequence ID" value="EYC28075.1"/>
    <property type="molecule type" value="Genomic_DNA"/>
</dbReference>
<comment type="caution">
    <text evidence="1">The sequence shown here is derived from an EMBL/GenBank/DDBJ whole genome shotgun (WGS) entry which is preliminary data.</text>
</comment>
<accession>A0A016VL05</accession>
<gene>
    <name evidence="1" type="primary">Acey_s0008.g320</name>
    <name evidence="1" type="ORF">Y032_0008g320</name>
</gene>
<keyword evidence="2" id="KW-1185">Reference proteome</keyword>
<evidence type="ECO:0000313" key="1">
    <source>
        <dbReference type="EMBL" id="EYC28075.1"/>
    </source>
</evidence>
<organism evidence="1 2">
    <name type="scientific">Ancylostoma ceylanicum</name>
    <dbReference type="NCBI Taxonomy" id="53326"/>
    <lineage>
        <taxon>Eukaryota</taxon>
        <taxon>Metazoa</taxon>
        <taxon>Ecdysozoa</taxon>
        <taxon>Nematoda</taxon>
        <taxon>Chromadorea</taxon>
        <taxon>Rhabditida</taxon>
        <taxon>Rhabditina</taxon>
        <taxon>Rhabditomorpha</taxon>
        <taxon>Strongyloidea</taxon>
        <taxon>Ancylostomatidae</taxon>
        <taxon>Ancylostomatinae</taxon>
        <taxon>Ancylostoma</taxon>
    </lineage>
</organism>
<sequence>MVRKLQPRANWMSQGRTTGFPLPVLHCRQHMESSFPSVRKWIRNSFDQSDYILRKCAPKGELIRRKFSSAPQLLPLVPSELGTGNRVFRRF</sequence>